<evidence type="ECO:0000256" key="4">
    <source>
        <dbReference type="SAM" id="MobiDB-lite"/>
    </source>
</evidence>
<dbReference type="InParanoid" id="A0A136JGP2"/>
<dbReference type="PANTHER" id="PTHR11686:SF62">
    <property type="entry name" value="GLUTATHIONE HYDROLASE"/>
    <property type="match status" value="1"/>
</dbReference>
<protein>
    <recommendedName>
        <fullName evidence="3">Glutathione hydrolase</fullName>
        <ecNumber evidence="3">2.3.2.2</ecNumber>
        <ecNumber evidence="3">3.4.19.13</ecNumber>
    </recommendedName>
    <alternativeName>
        <fullName evidence="3">Gamma-glutamyltransferase</fullName>
    </alternativeName>
    <alternativeName>
        <fullName evidence="3">Gamma-glutamyltranspeptidase</fullName>
    </alternativeName>
</protein>
<comment type="function">
    <text evidence="3">Cleaves the gamma-glutamyl peptide bond of glutathione and glutathione conjugates.</text>
</comment>
<accession>A0A136JGP2</accession>
<dbReference type="EC" id="3.4.19.13" evidence="3"/>
<feature type="chain" id="PRO_5007293776" description="Glutathione hydrolase" evidence="5">
    <location>
        <begin position="24"/>
        <end position="631"/>
    </location>
</feature>
<dbReference type="UniPathway" id="UPA00204"/>
<dbReference type="GO" id="GO:0006751">
    <property type="term" value="P:glutathione catabolic process"/>
    <property type="evidence" value="ECO:0007669"/>
    <property type="project" value="UniProtKB-UniRule"/>
</dbReference>
<dbReference type="GO" id="GO:0036374">
    <property type="term" value="F:glutathione hydrolase activity"/>
    <property type="evidence" value="ECO:0007669"/>
    <property type="project" value="UniProtKB-UniRule"/>
</dbReference>
<evidence type="ECO:0000256" key="1">
    <source>
        <dbReference type="PIRSR" id="PIRSR600101-1"/>
    </source>
</evidence>
<dbReference type="PANTHER" id="PTHR11686">
    <property type="entry name" value="GAMMA GLUTAMYL TRANSPEPTIDASE"/>
    <property type="match status" value="1"/>
</dbReference>
<keyword evidence="7" id="KW-1185">Reference proteome</keyword>
<dbReference type="EC" id="2.3.2.2" evidence="3"/>
<gene>
    <name evidence="6" type="ORF">Micbo1qcDRAFT_113</name>
</gene>
<dbReference type="FunCoup" id="A0A136JGP2">
    <property type="interactions" value="160"/>
</dbReference>
<name>A0A136JGP2_9PEZI</name>
<dbReference type="InterPro" id="IPR043137">
    <property type="entry name" value="GGT_ssub_C"/>
</dbReference>
<dbReference type="SUPFAM" id="SSF56235">
    <property type="entry name" value="N-terminal nucleophile aminohydrolases (Ntn hydrolases)"/>
    <property type="match status" value="1"/>
</dbReference>
<dbReference type="Pfam" id="PF01019">
    <property type="entry name" value="G_glu_transpept"/>
    <property type="match status" value="1"/>
</dbReference>
<keyword evidence="3" id="KW-0012">Acyltransferase</keyword>
<feature type="binding site" evidence="2">
    <location>
        <begin position="488"/>
        <end position="489"/>
    </location>
    <ligand>
        <name>L-glutamate</name>
        <dbReference type="ChEBI" id="CHEBI:29985"/>
    </ligand>
</feature>
<comment type="catalytic activity">
    <reaction evidence="3">
        <text>an N-terminal (5-L-glutamyl)-[peptide] + an alpha-amino acid = 5-L-glutamyl amino acid + an N-terminal L-alpha-aminoacyl-[peptide]</text>
        <dbReference type="Rhea" id="RHEA:23904"/>
        <dbReference type="Rhea" id="RHEA-COMP:9780"/>
        <dbReference type="Rhea" id="RHEA-COMP:9795"/>
        <dbReference type="ChEBI" id="CHEBI:77644"/>
        <dbReference type="ChEBI" id="CHEBI:78597"/>
        <dbReference type="ChEBI" id="CHEBI:78599"/>
        <dbReference type="ChEBI" id="CHEBI:78608"/>
        <dbReference type="EC" id="2.3.2.2"/>
    </reaction>
</comment>
<comment type="catalytic activity">
    <reaction evidence="3">
        <text>glutathione + H2O = L-cysteinylglycine + L-glutamate</text>
        <dbReference type="Rhea" id="RHEA:28807"/>
        <dbReference type="ChEBI" id="CHEBI:15377"/>
        <dbReference type="ChEBI" id="CHEBI:29985"/>
        <dbReference type="ChEBI" id="CHEBI:57925"/>
        <dbReference type="ChEBI" id="CHEBI:61694"/>
        <dbReference type="EC" id="3.4.19.13"/>
    </reaction>
</comment>
<feature type="binding site" evidence="2">
    <location>
        <position position="460"/>
    </location>
    <ligand>
        <name>L-glutamate</name>
        <dbReference type="ChEBI" id="CHEBI:29985"/>
    </ligand>
</feature>
<feature type="signal peptide" evidence="5">
    <location>
        <begin position="1"/>
        <end position="23"/>
    </location>
</feature>
<dbReference type="STRING" id="196109.A0A136JGP2"/>
<feature type="active site" description="Nucleophile" evidence="1">
    <location>
        <position position="418"/>
    </location>
</feature>
<keyword evidence="3 6" id="KW-0808">Transferase</keyword>
<organism evidence="6 7">
    <name type="scientific">Microdochium bolleyi</name>
    <dbReference type="NCBI Taxonomy" id="196109"/>
    <lineage>
        <taxon>Eukaryota</taxon>
        <taxon>Fungi</taxon>
        <taxon>Dikarya</taxon>
        <taxon>Ascomycota</taxon>
        <taxon>Pezizomycotina</taxon>
        <taxon>Sordariomycetes</taxon>
        <taxon>Xylariomycetidae</taxon>
        <taxon>Xylariales</taxon>
        <taxon>Microdochiaceae</taxon>
        <taxon>Microdochium</taxon>
    </lineage>
</organism>
<sequence>MRAASHRVPVGLLLASAACVVDAASLPWLPLLENGPEPVVQQTRLLQQRPAHQQPLASPSSQASSSSTSSGKKGAVACESKICSQIGIDLFAAGGNAVDAWVGTQLCVGVIGMHHSGLGGGGFAVIRDNDGGHHVIDYREAAPAAAFEDMYRGNVNGSIWGGLAAAVPGELRGLEAAHVKFGKLPWKQVVEPAAAVARDGYPVTEDLVRYMDAGVQYAGYNFLVEDASWAEDFAPTGRVLRLGETMTRKRYADTLLEVAKQGADVFYKGDIAEEMIALIQAANGTMTLRDLAEYEAVFREPLKVSYKDNYHLYTSGVPSSGAVLLNSLKIMEGYRDEVDANTTLHRFNEAMRFAYGAHQVLGDPAYLSDVDSFEASLLSSHTAASIRKRILDNSTQPVSHYLPDTGLEHYYAAESHGTSHVVTADASGMAVSSTTTVNLLFGNLQMTPDSGIILNNEMNDFSIPGRRNEFGYAPAPANYIRPGKRPLSSITPVIIEDKATGALIATVGAAGGSRIISSTTQVVWHLLGNGYVRRRRDQDRRVAEKGETETKMTMLEAIREPRLHDQLMPDYTMFEWAFDNTTVADLATRGHNVVWVREGLSAVQGIRVLEAGEGFEAVGETRQRNSGGLTV</sequence>
<evidence type="ECO:0000256" key="5">
    <source>
        <dbReference type="SAM" id="SignalP"/>
    </source>
</evidence>
<dbReference type="PRINTS" id="PR01210">
    <property type="entry name" value="GGTRANSPTASE"/>
</dbReference>
<reference evidence="7" key="1">
    <citation type="submission" date="2016-02" db="EMBL/GenBank/DDBJ databases">
        <title>Draft genome sequence of Microdochium bolleyi, a fungal endophyte of beachgrass.</title>
        <authorList>
            <consortium name="DOE Joint Genome Institute"/>
            <person name="David A.S."/>
            <person name="May G."/>
            <person name="Haridas S."/>
            <person name="Lim J."/>
            <person name="Wang M."/>
            <person name="Labutti K."/>
            <person name="Lipzen A."/>
            <person name="Barry K."/>
            <person name="Grigoriev I.V."/>
        </authorList>
    </citation>
    <scope>NUCLEOTIDE SEQUENCE [LARGE SCALE GENOMIC DNA]</scope>
    <source>
        <strain evidence="7">J235TASD1</strain>
    </source>
</reference>
<dbReference type="AlphaFoldDB" id="A0A136JGP2"/>
<dbReference type="PROSITE" id="PS51257">
    <property type="entry name" value="PROKAR_LIPOPROTEIN"/>
    <property type="match status" value="1"/>
</dbReference>
<comment type="catalytic activity">
    <reaction evidence="3">
        <text>an S-substituted glutathione + H2O = an S-substituted L-cysteinylglycine + L-glutamate</text>
        <dbReference type="Rhea" id="RHEA:59468"/>
        <dbReference type="ChEBI" id="CHEBI:15377"/>
        <dbReference type="ChEBI" id="CHEBI:29985"/>
        <dbReference type="ChEBI" id="CHEBI:90779"/>
        <dbReference type="ChEBI" id="CHEBI:143103"/>
        <dbReference type="EC" id="3.4.19.13"/>
    </reaction>
</comment>
<feature type="region of interest" description="Disordered" evidence="4">
    <location>
        <begin position="47"/>
        <end position="70"/>
    </location>
</feature>
<dbReference type="GO" id="GO:0005886">
    <property type="term" value="C:plasma membrane"/>
    <property type="evidence" value="ECO:0007669"/>
    <property type="project" value="TreeGrafter"/>
</dbReference>
<dbReference type="Gene3D" id="3.60.20.40">
    <property type="match status" value="1"/>
</dbReference>
<dbReference type="EMBL" id="KQ964245">
    <property type="protein sequence ID" value="KXJ96312.1"/>
    <property type="molecule type" value="Genomic_DNA"/>
</dbReference>
<feature type="binding site" evidence="2">
    <location>
        <begin position="436"/>
        <end position="438"/>
    </location>
    <ligand>
        <name>L-glutamate</name>
        <dbReference type="ChEBI" id="CHEBI:29985"/>
    </ligand>
</feature>
<feature type="binding site" evidence="2">
    <location>
        <position position="139"/>
    </location>
    <ligand>
        <name>L-glutamate</name>
        <dbReference type="ChEBI" id="CHEBI:29985"/>
    </ligand>
</feature>
<dbReference type="Proteomes" id="UP000070501">
    <property type="component" value="Unassembled WGS sequence"/>
</dbReference>
<dbReference type="Gene3D" id="1.10.246.130">
    <property type="match status" value="1"/>
</dbReference>
<evidence type="ECO:0000256" key="2">
    <source>
        <dbReference type="PIRSR" id="PIRSR600101-2"/>
    </source>
</evidence>
<evidence type="ECO:0000313" key="6">
    <source>
        <dbReference type="EMBL" id="KXJ96312.1"/>
    </source>
</evidence>
<dbReference type="InterPro" id="IPR000101">
    <property type="entry name" value="GGT_peptidase"/>
</dbReference>
<dbReference type="InterPro" id="IPR043138">
    <property type="entry name" value="GGT_lsub"/>
</dbReference>
<dbReference type="GO" id="GO:0103068">
    <property type="term" value="F:leukotriene C4 gamma-glutamyl transferase activity"/>
    <property type="evidence" value="ECO:0007669"/>
    <property type="project" value="UniProtKB-EC"/>
</dbReference>
<comment type="pathway">
    <text evidence="3">Sulfur metabolism; glutathione metabolism.</text>
</comment>
<dbReference type="InterPro" id="IPR029055">
    <property type="entry name" value="Ntn_hydrolases_N"/>
</dbReference>
<keyword evidence="5" id="KW-0732">Signal</keyword>
<dbReference type="OrthoDB" id="1081007at2759"/>
<evidence type="ECO:0000256" key="3">
    <source>
        <dbReference type="RuleBase" id="RU368068"/>
    </source>
</evidence>
<feature type="binding site" evidence="2">
    <location>
        <position position="512"/>
    </location>
    <ligand>
        <name>L-glutamate</name>
        <dbReference type="ChEBI" id="CHEBI:29985"/>
    </ligand>
</feature>
<dbReference type="FunFam" id="1.10.246.130:FF:000001">
    <property type="entry name" value="Gamma-glutamyltransferase 5 isoform 1"/>
    <property type="match status" value="1"/>
</dbReference>
<keyword evidence="3" id="KW-0378">Hydrolase</keyword>
<evidence type="ECO:0000313" key="7">
    <source>
        <dbReference type="Proteomes" id="UP000070501"/>
    </source>
</evidence>
<proteinExistence type="predicted"/>
<feature type="compositionally biased region" description="Low complexity" evidence="4">
    <location>
        <begin position="50"/>
        <end position="70"/>
    </location>
</feature>